<reference evidence="2" key="1">
    <citation type="submission" date="2021-01" db="UniProtKB">
        <authorList>
            <consortium name="EnsemblPlants"/>
        </authorList>
    </citation>
    <scope>IDENTIFICATION</scope>
</reference>
<feature type="region of interest" description="Disordered" evidence="1">
    <location>
        <begin position="299"/>
        <end position="331"/>
    </location>
</feature>
<protein>
    <submittedName>
        <fullName evidence="2">Uncharacterized protein</fullName>
    </submittedName>
</protein>
<dbReference type="Gramene" id="Kaladp0087s0174.1.v1.1">
    <property type="protein sequence ID" value="Kaladp0087s0174.1.v1.1.CDS.1"/>
    <property type="gene ID" value="Kaladp0087s0174.v1.1"/>
</dbReference>
<dbReference type="PANTHER" id="PTHR34285:SF3">
    <property type="entry name" value="OS08G0510800 PROTEIN"/>
    <property type="match status" value="1"/>
</dbReference>
<sequence>MKASLKFRGDEQKPLLRAKLPLNVVNFPFQSGLVAGHSKELSLHLTTFFHSGPSLKLAYHPNDPSNPFTLVLKTGTGNYGSPIDSSMVISAQFNLLGHTRNPTFFLHVRPRFGDFRFRKKQSSLFANIKDHDDSINMPAFPGMNKIKSLPSASTVADRLLTGVDMTAATSLPVFNLAHAKFQWGLRFSTEMKNMLSNKDGLVMKTLPAVSFHNIPFLVMNKISIEQARDGKTKDTTQADPHPVVRPPCEAKDDVSIMSVGVRHQLEALHVENGMLRKAVEDLRSEISCGKVNPFAGEMKNREVSRGAANKPTDYRAESRQLDHPNPEGKKQ</sequence>
<accession>A0A7N1A361</accession>
<organism evidence="2 3">
    <name type="scientific">Kalanchoe fedtschenkoi</name>
    <name type="common">Lavender scallops</name>
    <name type="synonym">South American air plant</name>
    <dbReference type="NCBI Taxonomy" id="63787"/>
    <lineage>
        <taxon>Eukaryota</taxon>
        <taxon>Viridiplantae</taxon>
        <taxon>Streptophyta</taxon>
        <taxon>Embryophyta</taxon>
        <taxon>Tracheophyta</taxon>
        <taxon>Spermatophyta</taxon>
        <taxon>Magnoliopsida</taxon>
        <taxon>eudicotyledons</taxon>
        <taxon>Gunneridae</taxon>
        <taxon>Pentapetalae</taxon>
        <taxon>Saxifragales</taxon>
        <taxon>Crassulaceae</taxon>
        <taxon>Kalanchoe</taxon>
    </lineage>
</organism>
<dbReference type="PANTHER" id="PTHR34285">
    <property type="entry name" value="OS08G0510800 PROTEIN"/>
    <property type="match status" value="1"/>
</dbReference>
<evidence type="ECO:0000256" key="1">
    <source>
        <dbReference type="SAM" id="MobiDB-lite"/>
    </source>
</evidence>
<feature type="compositionally biased region" description="Basic and acidic residues" evidence="1">
    <location>
        <begin position="312"/>
        <end position="331"/>
    </location>
</feature>
<keyword evidence="3" id="KW-1185">Reference proteome</keyword>
<name>A0A7N1A361_KALFE</name>
<feature type="region of interest" description="Disordered" evidence="1">
    <location>
        <begin position="228"/>
        <end position="248"/>
    </location>
</feature>
<dbReference type="OMA" id="TGSPLFM"/>
<dbReference type="GO" id="GO:1904659">
    <property type="term" value="P:D-glucose transmembrane transport"/>
    <property type="evidence" value="ECO:0007669"/>
    <property type="project" value="EnsemblPlants"/>
</dbReference>
<evidence type="ECO:0000313" key="3">
    <source>
        <dbReference type="Proteomes" id="UP000594263"/>
    </source>
</evidence>
<dbReference type="Proteomes" id="UP000594263">
    <property type="component" value="Unplaced"/>
</dbReference>
<evidence type="ECO:0000313" key="2">
    <source>
        <dbReference type="EnsemblPlants" id="Kaladp0087s0174.1.v1.1.CDS.1"/>
    </source>
</evidence>
<dbReference type="EnsemblPlants" id="Kaladp0087s0174.1.v1.1">
    <property type="protein sequence ID" value="Kaladp0087s0174.1.v1.1.CDS.1"/>
    <property type="gene ID" value="Kaladp0087s0174.v1.1"/>
</dbReference>
<dbReference type="AlphaFoldDB" id="A0A7N1A361"/>
<proteinExistence type="predicted"/>